<accession>A0A7W7M6S9</accession>
<comment type="caution">
    <text evidence="1">The sequence shown here is derived from an EMBL/GenBank/DDBJ whole genome shotgun (WGS) entry which is preliminary data.</text>
</comment>
<dbReference type="EMBL" id="JACHNB010000001">
    <property type="protein sequence ID" value="MBB4739157.1"/>
    <property type="molecule type" value="Genomic_DNA"/>
</dbReference>
<gene>
    <name evidence="1" type="ORF">BJY16_002616</name>
</gene>
<name>A0A7W7M6S9_9ACTN</name>
<protein>
    <submittedName>
        <fullName evidence="1">Uncharacterized protein</fullName>
    </submittedName>
</protein>
<dbReference type="AlphaFoldDB" id="A0A7W7M6S9"/>
<sequence length="94" mass="10282">MQSEHARRAAGRMIDIAIIWPAARSKVLVSSVREAVDQPDRRNYQQEAQTEPGSALIAVEPGSPSCWAAAPLNAMIRPRTLATKSLRISSFPLN</sequence>
<dbReference type="RefSeq" id="WP_185039733.1">
    <property type="nucleotide sequence ID" value="NZ_BAABFG010000005.1"/>
</dbReference>
<reference evidence="1 2" key="1">
    <citation type="submission" date="2020-08" db="EMBL/GenBank/DDBJ databases">
        <title>Sequencing the genomes of 1000 actinobacteria strains.</title>
        <authorList>
            <person name="Klenk H.-P."/>
        </authorList>
    </citation>
    <scope>NUCLEOTIDE SEQUENCE [LARGE SCALE GENOMIC DNA]</scope>
    <source>
        <strain evidence="1 2">DSM 45809</strain>
    </source>
</reference>
<organism evidence="1 2">
    <name type="scientific">Actinoplanes octamycinicus</name>
    <dbReference type="NCBI Taxonomy" id="135948"/>
    <lineage>
        <taxon>Bacteria</taxon>
        <taxon>Bacillati</taxon>
        <taxon>Actinomycetota</taxon>
        <taxon>Actinomycetes</taxon>
        <taxon>Micromonosporales</taxon>
        <taxon>Micromonosporaceae</taxon>
        <taxon>Actinoplanes</taxon>
    </lineage>
</organism>
<proteinExistence type="predicted"/>
<dbReference type="Proteomes" id="UP000546162">
    <property type="component" value="Unassembled WGS sequence"/>
</dbReference>
<keyword evidence="2" id="KW-1185">Reference proteome</keyword>
<evidence type="ECO:0000313" key="1">
    <source>
        <dbReference type="EMBL" id="MBB4739157.1"/>
    </source>
</evidence>
<evidence type="ECO:0000313" key="2">
    <source>
        <dbReference type="Proteomes" id="UP000546162"/>
    </source>
</evidence>